<gene>
    <name evidence="2" type="ORF">Pmani_033701</name>
</gene>
<comment type="caution">
    <text evidence="2">The sequence shown here is derived from an EMBL/GenBank/DDBJ whole genome shotgun (WGS) entry which is preliminary data.</text>
</comment>
<dbReference type="AlphaFoldDB" id="A0AAE1TSF5"/>
<feature type="region of interest" description="Disordered" evidence="1">
    <location>
        <begin position="146"/>
        <end position="170"/>
    </location>
</feature>
<dbReference type="EMBL" id="JAWZYT010004507">
    <property type="protein sequence ID" value="KAK4293615.1"/>
    <property type="molecule type" value="Genomic_DNA"/>
</dbReference>
<reference evidence="2" key="1">
    <citation type="submission" date="2023-11" db="EMBL/GenBank/DDBJ databases">
        <title>Genome assemblies of two species of porcelain crab, Petrolisthes cinctipes and Petrolisthes manimaculis (Anomura: Porcellanidae).</title>
        <authorList>
            <person name="Angst P."/>
        </authorList>
    </citation>
    <scope>NUCLEOTIDE SEQUENCE</scope>
    <source>
        <strain evidence="2">PB745_02</strain>
        <tissue evidence="2">Gill</tissue>
    </source>
</reference>
<organism evidence="2 3">
    <name type="scientific">Petrolisthes manimaculis</name>
    <dbReference type="NCBI Taxonomy" id="1843537"/>
    <lineage>
        <taxon>Eukaryota</taxon>
        <taxon>Metazoa</taxon>
        <taxon>Ecdysozoa</taxon>
        <taxon>Arthropoda</taxon>
        <taxon>Crustacea</taxon>
        <taxon>Multicrustacea</taxon>
        <taxon>Malacostraca</taxon>
        <taxon>Eumalacostraca</taxon>
        <taxon>Eucarida</taxon>
        <taxon>Decapoda</taxon>
        <taxon>Pleocyemata</taxon>
        <taxon>Anomura</taxon>
        <taxon>Galatheoidea</taxon>
        <taxon>Porcellanidae</taxon>
        <taxon>Petrolisthes</taxon>
    </lineage>
</organism>
<accession>A0AAE1TSF5</accession>
<feature type="compositionally biased region" description="Polar residues" evidence="1">
    <location>
        <begin position="158"/>
        <end position="170"/>
    </location>
</feature>
<proteinExistence type="predicted"/>
<name>A0AAE1TSF5_9EUCA</name>
<protein>
    <submittedName>
        <fullName evidence="2">Uncharacterized protein</fullName>
    </submittedName>
</protein>
<evidence type="ECO:0000256" key="1">
    <source>
        <dbReference type="SAM" id="MobiDB-lite"/>
    </source>
</evidence>
<dbReference type="Proteomes" id="UP001292094">
    <property type="component" value="Unassembled WGS sequence"/>
</dbReference>
<keyword evidence="3" id="KW-1185">Reference proteome</keyword>
<sequence>MLEVSRAACDREGVYFISHRPHHSRVAAFNLAFCYTSGLSPPCHSTSNSFPPRCLPLQSSYHLIINPSYPAYLPNPAITFSALPQLAYLSNAPIIFSAPPTPHTTLPAPLYPLLLPAIPSCSSLFPFLLPFYLSSCPFLSPATFPQRQDASQGPGCRLSTQIPSSRRSPS</sequence>
<evidence type="ECO:0000313" key="2">
    <source>
        <dbReference type="EMBL" id="KAK4293615.1"/>
    </source>
</evidence>
<evidence type="ECO:0000313" key="3">
    <source>
        <dbReference type="Proteomes" id="UP001292094"/>
    </source>
</evidence>